<feature type="region of interest" description="Disordered" evidence="1">
    <location>
        <begin position="75"/>
        <end position="116"/>
    </location>
</feature>
<organism evidence="2 3">
    <name type="scientific">Brachionus calyciflorus</name>
    <dbReference type="NCBI Taxonomy" id="104777"/>
    <lineage>
        <taxon>Eukaryota</taxon>
        <taxon>Metazoa</taxon>
        <taxon>Spiralia</taxon>
        <taxon>Gnathifera</taxon>
        <taxon>Rotifera</taxon>
        <taxon>Eurotatoria</taxon>
        <taxon>Monogononta</taxon>
        <taxon>Pseudotrocha</taxon>
        <taxon>Ploima</taxon>
        <taxon>Brachionidae</taxon>
        <taxon>Brachionus</taxon>
    </lineage>
</organism>
<dbReference type="Proteomes" id="UP000663879">
    <property type="component" value="Unassembled WGS sequence"/>
</dbReference>
<name>A0A814R1U0_9BILA</name>
<sequence length="116" mass="13323">MPTPNNILQILENPFIDTTTTKAEQKNYHIPVEDKQQKHPQPIINVYPKVVNVDADTVLNKLSFGRGRFLNRSALEPSRSYPNHIRANEHDPAPADDIEQLNESDNDEFEVVNEEF</sequence>
<evidence type="ECO:0000313" key="3">
    <source>
        <dbReference type="Proteomes" id="UP000663879"/>
    </source>
</evidence>
<keyword evidence="3" id="KW-1185">Reference proteome</keyword>
<dbReference type="AlphaFoldDB" id="A0A814R1U0"/>
<proteinExistence type="predicted"/>
<protein>
    <submittedName>
        <fullName evidence="2">Uncharacterized protein</fullName>
    </submittedName>
</protein>
<reference evidence="2" key="1">
    <citation type="submission" date="2021-02" db="EMBL/GenBank/DDBJ databases">
        <authorList>
            <person name="Nowell W R."/>
        </authorList>
    </citation>
    <scope>NUCLEOTIDE SEQUENCE</scope>
    <source>
        <strain evidence="2">Ploen Becks lab</strain>
    </source>
</reference>
<comment type="caution">
    <text evidence="2">The sequence shown here is derived from an EMBL/GenBank/DDBJ whole genome shotgun (WGS) entry which is preliminary data.</text>
</comment>
<evidence type="ECO:0000313" key="2">
    <source>
        <dbReference type="EMBL" id="CAF1127154.1"/>
    </source>
</evidence>
<feature type="compositionally biased region" description="Acidic residues" evidence="1">
    <location>
        <begin position="94"/>
        <end position="116"/>
    </location>
</feature>
<accession>A0A814R1U0</accession>
<dbReference type="EMBL" id="CAJNOC010009289">
    <property type="protein sequence ID" value="CAF1127154.1"/>
    <property type="molecule type" value="Genomic_DNA"/>
</dbReference>
<gene>
    <name evidence="2" type="ORF">OXX778_LOCUS22307</name>
</gene>
<evidence type="ECO:0000256" key="1">
    <source>
        <dbReference type="SAM" id="MobiDB-lite"/>
    </source>
</evidence>